<dbReference type="Proteomes" id="UP000193588">
    <property type="component" value="Unassembled WGS sequence"/>
</dbReference>
<evidence type="ECO:0008006" key="6">
    <source>
        <dbReference type="Google" id="ProtNLM"/>
    </source>
</evidence>
<dbReference type="EMBL" id="NDXJ01000014">
    <property type="protein sequence ID" value="OSP88903.1"/>
    <property type="molecule type" value="Genomic_DNA"/>
</dbReference>
<dbReference type="OrthoDB" id="2148577at2"/>
<gene>
    <name evidence="3" type="ORF">B9D04_09055</name>
    <name evidence="2" type="ORF">QX99_00720</name>
</gene>
<reference evidence="2" key="1">
    <citation type="journal article" date="2015" name="Microbiology (Mosc.)">
        <title>Genomics of the Weissella cibaria species with an examination of its metabolic traits.</title>
        <authorList>
            <person name="Lynch K.M."/>
            <person name="Lucid A."/>
            <person name="Arendt E.K."/>
            <person name="Sleator R.D."/>
            <person name="Lucey B."/>
            <person name="Coffey A."/>
        </authorList>
    </citation>
    <scope>NUCLEOTIDE SEQUENCE [LARGE SCALE GENOMIC DNA]</scope>
    <source>
        <strain evidence="2">MG1</strain>
    </source>
</reference>
<dbReference type="GeneID" id="66963348"/>
<reference evidence="3 5" key="2">
    <citation type="submission" date="2017-04" db="EMBL/GenBank/DDBJ databases">
        <title>The genome sequence of Weissella cibaria isolated from wild Drosophila.</title>
        <authorList>
            <person name="Ricks N.J."/>
            <person name="Carroll C."/>
            <person name="Walters A."/>
            <person name="Newell P.D."/>
            <person name="Chaston J.M."/>
        </authorList>
    </citation>
    <scope>NUCLEOTIDE SEQUENCE [LARGE SCALE GENOMIC DNA]</scope>
    <source>
        <strain evidence="3 5">DmW_103</strain>
    </source>
</reference>
<dbReference type="KEGG" id="wcb:AO080_01490"/>
<accession>A0A0D1LTX5</accession>
<evidence type="ECO:0000256" key="1">
    <source>
        <dbReference type="SAM" id="Coils"/>
    </source>
</evidence>
<dbReference type="SUPFAM" id="SSF160459">
    <property type="entry name" value="BLRF2-like"/>
    <property type="match status" value="1"/>
</dbReference>
<comment type="caution">
    <text evidence="2">The sequence shown here is derived from an EMBL/GenBank/DDBJ whole genome shotgun (WGS) entry which is preliminary data.</text>
</comment>
<dbReference type="Proteomes" id="UP000032287">
    <property type="component" value="Unassembled WGS sequence"/>
</dbReference>
<feature type="coiled-coil region" evidence="1">
    <location>
        <begin position="1"/>
        <end position="63"/>
    </location>
</feature>
<evidence type="ECO:0000313" key="4">
    <source>
        <dbReference type="Proteomes" id="UP000032287"/>
    </source>
</evidence>
<organism evidence="2 4">
    <name type="scientific">Weissella cibaria</name>
    <dbReference type="NCBI Taxonomy" id="137591"/>
    <lineage>
        <taxon>Bacteria</taxon>
        <taxon>Bacillati</taxon>
        <taxon>Bacillota</taxon>
        <taxon>Bacilli</taxon>
        <taxon>Lactobacillales</taxon>
        <taxon>Lactobacillaceae</taxon>
        <taxon>Weissella</taxon>
    </lineage>
</organism>
<protein>
    <recommendedName>
        <fullName evidence="6">Chromosome segregation protein SMC</fullName>
    </recommendedName>
</protein>
<name>A0A0D1LTX5_9LACO</name>
<proteinExistence type="predicted"/>
<dbReference type="EMBL" id="JWHU01000007">
    <property type="protein sequence ID" value="KIU21638.1"/>
    <property type="molecule type" value="Genomic_DNA"/>
</dbReference>
<evidence type="ECO:0000313" key="5">
    <source>
        <dbReference type="Proteomes" id="UP000193588"/>
    </source>
</evidence>
<keyword evidence="1" id="KW-0175">Coiled coil</keyword>
<evidence type="ECO:0000313" key="2">
    <source>
        <dbReference type="EMBL" id="KIU21638.1"/>
    </source>
</evidence>
<sequence>MDEAATKIQELTEALASAQTEVDKWRTGAEIYEAQVGDLQGALQEMAAELDRLALENQQLKGQLGDAPILQPQASVPTDEDAQIIQAALISRIKELERALAQR</sequence>
<dbReference type="RefSeq" id="WP_010369859.1">
    <property type="nucleotide sequence ID" value="NZ_BJEF01000006.1"/>
</dbReference>
<dbReference type="AlphaFoldDB" id="A0A0D1LTX5"/>
<dbReference type="PATRIC" id="fig|137591.25.peg.692"/>
<keyword evidence="4" id="KW-1185">Reference proteome</keyword>
<evidence type="ECO:0000313" key="3">
    <source>
        <dbReference type="EMBL" id="OSP88903.1"/>
    </source>
</evidence>